<accession>A0A6N7Z8U0</accession>
<evidence type="ECO:0000313" key="3">
    <source>
        <dbReference type="Proteomes" id="UP000440096"/>
    </source>
</evidence>
<dbReference type="InterPro" id="IPR038109">
    <property type="entry name" value="DNA_bind_recomb_sf"/>
</dbReference>
<keyword evidence="3" id="KW-1185">Reference proteome</keyword>
<dbReference type="InterPro" id="IPR029063">
    <property type="entry name" value="SAM-dependent_MTases_sf"/>
</dbReference>
<dbReference type="RefSeq" id="WP_154760250.1">
    <property type="nucleotide sequence ID" value="NZ_WMBA01000061.1"/>
</dbReference>
<reference evidence="2 3" key="1">
    <citation type="submission" date="2019-11" db="EMBL/GenBank/DDBJ databases">
        <title>Draft genome of Amycolatopsis RM579.</title>
        <authorList>
            <person name="Duangmal K."/>
            <person name="Mingma R."/>
        </authorList>
    </citation>
    <scope>NUCLEOTIDE SEQUENCE [LARGE SCALE GENOMIC DNA]</scope>
    <source>
        <strain evidence="2 3">RM579</strain>
    </source>
</reference>
<evidence type="ECO:0000313" key="2">
    <source>
        <dbReference type="EMBL" id="MTD58150.1"/>
    </source>
</evidence>
<protein>
    <submittedName>
        <fullName evidence="2">Uncharacterized protein</fullName>
    </submittedName>
</protein>
<sequence length="295" mass="33039">MSMPVSRAADHAPIVVEHDDGWAQPRVEILDTKRRPLRVWLYRFVRELAWPVAEQEPHRTDTEAMRGCQQELAHRSHLRRQMHALEGWWAGLPPYGYRTRTHRVCDDSGFTRRLRRLVPDTSRAPIVPLIFEWFLDGHGPSAIAARLATDPDRYPPPVVGGRSRSWTLRIARGVLTIPSTSDSSSRPHRGGPVTRGVASDSTRSTSTSLCHPFVIGSPCTGHGGLDLALAALGSGRLVWCADPDPYVRQVIAARWHDVPNLGDLRRVDWTHVEPVDVLTADLAADYPPLEHWRAA</sequence>
<name>A0A6N7Z8U0_9PSEU</name>
<dbReference type="SUPFAM" id="SSF53335">
    <property type="entry name" value="S-adenosyl-L-methionine-dependent methyltransferases"/>
    <property type="match status" value="1"/>
</dbReference>
<dbReference type="Proteomes" id="UP000440096">
    <property type="component" value="Unassembled WGS sequence"/>
</dbReference>
<feature type="region of interest" description="Disordered" evidence="1">
    <location>
        <begin position="178"/>
        <end position="204"/>
    </location>
</feature>
<dbReference type="EMBL" id="WMBA01000061">
    <property type="protein sequence ID" value="MTD58150.1"/>
    <property type="molecule type" value="Genomic_DNA"/>
</dbReference>
<organism evidence="2 3">
    <name type="scientific">Amycolatopsis pithecellobii</name>
    <dbReference type="NCBI Taxonomy" id="664692"/>
    <lineage>
        <taxon>Bacteria</taxon>
        <taxon>Bacillati</taxon>
        <taxon>Actinomycetota</taxon>
        <taxon>Actinomycetes</taxon>
        <taxon>Pseudonocardiales</taxon>
        <taxon>Pseudonocardiaceae</taxon>
        <taxon>Amycolatopsis</taxon>
    </lineage>
</organism>
<dbReference type="Gene3D" id="3.90.1750.20">
    <property type="entry name" value="Putative Large Serine Recombinase, Chain B, Domain 2"/>
    <property type="match status" value="1"/>
</dbReference>
<dbReference type="AlphaFoldDB" id="A0A6N7Z8U0"/>
<gene>
    <name evidence="2" type="ORF">GKO32_29855</name>
</gene>
<proteinExistence type="predicted"/>
<evidence type="ECO:0000256" key="1">
    <source>
        <dbReference type="SAM" id="MobiDB-lite"/>
    </source>
</evidence>
<comment type="caution">
    <text evidence="2">The sequence shown here is derived from an EMBL/GenBank/DDBJ whole genome shotgun (WGS) entry which is preliminary data.</text>
</comment>
<dbReference type="OrthoDB" id="3615233at2"/>
<dbReference type="CDD" id="cd02440">
    <property type="entry name" value="AdoMet_MTases"/>
    <property type="match status" value="1"/>
</dbReference>